<reference evidence="2 3" key="1">
    <citation type="submission" date="2018-09" db="EMBL/GenBank/DDBJ databases">
        <authorList>
            <person name="Zhu H."/>
        </authorList>
    </citation>
    <scope>NUCLEOTIDE SEQUENCE [LARGE SCALE GENOMIC DNA]</scope>
    <source>
        <strain evidence="2 3">K1W22B-8</strain>
    </source>
</reference>
<dbReference type="SUPFAM" id="SSF51735">
    <property type="entry name" value="NAD(P)-binding Rossmann-fold domains"/>
    <property type="match status" value="1"/>
</dbReference>
<dbReference type="FunFam" id="3.40.50.720:FF:000702">
    <property type="entry name" value="NADH dehydrogenase (Ubiquinone)"/>
    <property type="match status" value="1"/>
</dbReference>
<dbReference type="Pfam" id="PF01370">
    <property type="entry name" value="Epimerase"/>
    <property type="match status" value="1"/>
</dbReference>
<evidence type="ECO:0000313" key="2">
    <source>
        <dbReference type="EMBL" id="RJF94362.1"/>
    </source>
</evidence>
<dbReference type="Gene3D" id="3.40.50.720">
    <property type="entry name" value="NAD(P)-binding Rossmann-like Domain"/>
    <property type="match status" value="1"/>
</dbReference>
<dbReference type="CDD" id="cd05271">
    <property type="entry name" value="NDUFA9_like_SDR_a"/>
    <property type="match status" value="1"/>
</dbReference>
<organism evidence="2 3">
    <name type="scientific">Oleomonas cavernae</name>
    <dbReference type="NCBI Taxonomy" id="2320859"/>
    <lineage>
        <taxon>Bacteria</taxon>
        <taxon>Pseudomonadati</taxon>
        <taxon>Pseudomonadota</taxon>
        <taxon>Alphaproteobacteria</taxon>
        <taxon>Acetobacterales</taxon>
        <taxon>Acetobacteraceae</taxon>
        <taxon>Oleomonas</taxon>
    </lineage>
</organism>
<proteinExistence type="predicted"/>
<evidence type="ECO:0000259" key="1">
    <source>
        <dbReference type="Pfam" id="PF01370"/>
    </source>
</evidence>
<dbReference type="AlphaFoldDB" id="A0A418WSW8"/>
<dbReference type="GO" id="GO:0044877">
    <property type="term" value="F:protein-containing complex binding"/>
    <property type="evidence" value="ECO:0007669"/>
    <property type="project" value="TreeGrafter"/>
</dbReference>
<accession>A0A418WSW8</accession>
<dbReference type="InterPro" id="IPR051207">
    <property type="entry name" value="ComplexI_NDUFA9_subunit"/>
</dbReference>
<evidence type="ECO:0000313" key="3">
    <source>
        <dbReference type="Proteomes" id="UP000284605"/>
    </source>
</evidence>
<dbReference type="EMBL" id="QYUK01000008">
    <property type="protein sequence ID" value="RJF94362.1"/>
    <property type="molecule type" value="Genomic_DNA"/>
</dbReference>
<dbReference type="PANTHER" id="PTHR12126:SF11">
    <property type="entry name" value="NADH DEHYDROGENASE [UBIQUINONE] 1 ALPHA SUBCOMPLEX SUBUNIT 9, MITOCHONDRIAL"/>
    <property type="match status" value="1"/>
</dbReference>
<dbReference type="Proteomes" id="UP000284605">
    <property type="component" value="Unassembled WGS sequence"/>
</dbReference>
<comment type="caution">
    <text evidence="2">The sequence shown here is derived from an EMBL/GenBank/DDBJ whole genome shotgun (WGS) entry which is preliminary data.</text>
</comment>
<keyword evidence="3" id="KW-1185">Reference proteome</keyword>
<gene>
    <name evidence="2" type="ORF">D3874_00450</name>
</gene>
<sequence length="319" mass="33143">MADRLVTVFGGSGFIGRYVVKRLAKQGWRVRVAVRRPQEAGFLRPMGDVGQVAIVQANVRHTPSVTQAVAGADAVINLVGILAEGGQQKFHAVQAEGARRVATAAKAAGVGRFVQLSAIGASAESAADYARSKAAGEVAVKAAFPGAVILRPSIVFGPEDQFFNRFAAMARLSPVLPLIGGGETRFQPVYVGDVADAIVAATGDATLAADAPFELGGPKVYSFKELMAFVLATTGRKAVLLPIPWAIARLQAAAIGWLPGAPITADQVKMLAHDNVVGDGAPGLAAFGITPTSVEAVVPAYLQRFRKRGQFSTASQAES</sequence>
<protein>
    <submittedName>
        <fullName evidence="2">Complex I NDUFA9 subunit family protein</fullName>
    </submittedName>
</protein>
<dbReference type="InterPro" id="IPR001509">
    <property type="entry name" value="Epimerase_deHydtase"/>
</dbReference>
<name>A0A418WSW8_9PROT</name>
<dbReference type="OrthoDB" id="9776313at2"/>
<dbReference type="InterPro" id="IPR036291">
    <property type="entry name" value="NAD(P)-bd_dom_sf"/>
</dbReference>
<dbReference type="PANTHER" id="PTHR12126">
    <property type="entry name" value="NADH-UBIQUINONE OXIDOREDUCTASE 39 KDA SUBUNIT-RELATED"/>
    <property type="match status" value="1"/>
</dbReference>
<feature type="domain" description="NAD-dependent epimerase/dehydratase" evidence="1">
    <location>
        <begin position="6"/>
        <end position="202"/>
    </location>
</feature>
<dbReference type="RefSeq" id="WP_119775279.1">
    <property type="nucleotide sequence ID" value="NZ_QYUK01000008.1"/>
</dbReference>